<name>A0ABS8S4F7_DATST</name>
<reference evidence="1 2" key="1">
    <citation type="journal article" date="2021" name="BMC Genomics">
        <title>Datura genome reveals duplications of psychoactive alkaloid biosynthetic genes and high mutation rate following tissue culture.</title>
        <authorList>
            <person name="Rajewski A."/>
            <person name="Carter-House D."/>
            <person name="Stajich J."/>
            <person name="Litt A."/>
        </authorList>
    </citation>
    <scope>NUCLEOTIDE SEQUENCE [LARGE SCALE GENOMIC DNA]</scope>
    <source>
        <strain evidence="1">AR-01</strain>
    </source>
</reference>
<evidence type="ECO:0000313" key="1">
    <source>
        <dbReference type="EMBL" id="MCD7453206.1"/>
    </source>
</evidence>
<evidence type="ECO:0000313" key="2">
    <source>
        <dbReference type="Proteomes" id="UP000823775"/>
    </source>
</evidence>
<gene>
    <name evidence="1" type="ORF">HAX54_020011</name>
</gene>
<comment type="caution">
    <text evidence="1">The sequence shown here is derived from an EMBL/GenBank/DDBJ whole genome shotgun (WGS) entry which is preliminary data.</text>
</comment>
<dbReference type="Proteomes" id="UP000823775">
    <property type="component" value="Unassembled WGS sequence"/>
</dbReference>
<dbReference type="EMBL" id="JACEIK010000242">
    <property type="protein sequence ID" value="MCD7453206.1"/>
    <property type="molecule type" value="Genomic_DNA"/>
</dbReference>
<keyword evidence="2" id="KW-1185">Reference proteome</keyword>
<accession>A0ABS8S4F7</accession>
<organism evidence="1 2">
    <name type="scientific">Datura stramonium</name>
    <name type="common">Jimsonweed</name>
    <name type="synonym">Common thornapple</name>
    <dbReference type="NCBI Taxonomy" id="4076"/>
    <lineage>
        <taxon>Eukaryota</taxon>
        <taxon>Viridiplantae</taxon>
        <taxon>Streptophyta</taxon>
        <taxon>Embryophyta</taxon>
        <taxon>Tracheophyta</taxon>
        <taxon>Spermatophyta</taxon>
        <taxon>Magnoliopsida</taxon>
        <taxon>eudicotyledons</taxon>
        <taxon>Gunneridae</taxon>
        <taxon>Pentapetalae</taxon>
        <taxon>asterids</taxon>
        <taxon>lamiids</taxon>
        <taxon>Solanales</taxon>
        <taxon>Solanaceae</taxon>
        <taxon>Solanoideae</taxon>
        <taxon>Datureae</taxon>
        <taxon>Datura</taxon>
    </lineage>
</organism>
<protein>
    <submittedName>
        <fullName evidence="1">Uncharacterized protein</fullName>
    </submittedName>
</protein>
<proteinExistence type="predicted"/>
<sequence>MLLVMIKQIELLTSYVKDFHAKNSHAIQDYGDGYYGNQGWNNVQLVDTSSQGSTEVLPPHMESTLKVVLEKVLAIEEGVQDLRSKPLDLTTTVNKGEKWDENQMGKPALRIREAQFKRR</sequence>